<dbReference type="GO" id="GO:0005524">
    <property type="term" value="F:ATP binding"/>
    <property type="evidence" value="ECO:0007669"/>
    <property type="project" value="UniProtKB-KW"/>
</dbReference>
<dbReference type="Proteomes" id="UP000554482">
    <property type="component" value="Unassembled WGS sequence"/>
</dbReference>
<feature type="domain" description="Protein kinase" evidence="15">
    <location>
        <begin position="50"/>
        <end position="338"/>
    </location>
</feature>
<keyword evidence="10 17" id="KW-0675">Receptor</keyword>
<evidence type="ECO:0000256" key="9">
    <source>
        <dbReference type="ARBA" id="ARBA00023157"/>
    </source>
</evidence>
<dbReference type="InterPro" id="IPR002902">
    <property type="entry name" value="GNK2"/>
</dbReference>
<evidence type="ECO:0000256" key="12">
    <source>
        <dbReference type="ARBA" id="ARBA00047899"/>
    </source>
</evidence>
<feature type="domain" description="Gnk2-homologous" evidence="16">
    <location>
        <begin position="475"/>
        <end position="580"/>
    </location>
</feature>
<sequence length="716" mass="80217">MGLCSSWCGRVLEWRKRDVVEDRNNNADEEKNMWNLFYDFRTLEIATNCFSELNRLGQGGFGPVYKGLLPSGQEVAVKKLSLNSRQGLREFTNEVKLLLKIQHRNLVTLLGCCVESPEKMLVYEYLPNRSLDFFLFDKEKSASLNWSKRLDIIIGVARGLLYLHEEAPERIIHRDIKASNILLDEQLKAKISDFGLARLFPGEDTHFNTFRISGTQYVILNHILTWNLWQGGKALELVDPSLIKWNRDEAAMCIQLGLLCCQATVAERPNMNSVHLMLISDSFNLPIPVKPGIQGRAGRLTATSSAPTNTLSTDNTTAATRTTQKDFVLIKIQGHPEYMNLTEGMYDVQQLHSIPCREPIFTQECWKALNSRNSTTYTANSTFSSNLHEAFNRFKNNTALTHLNATIYTIVNGTDPVTVLALCRVDISAVECQPCIEAAAIGIVEACPYHTSAEIWYDLCMIRYSGENFITKADYTVVLTIYDTRDVPQPDIYNKKVQEVAQNLSISAGKSEERFAVGWTNVSSTLRLQGYEVCTKDLSSEDCTHCLRNASGTIQKYCLGKWACWIATPTCDLRFNLDPVVFDETRMFAPQIFTDDIETDTISSSPPPGNLHVRNGASNNGLIIGITAGVFVMIVIIIIGCLWLRGVEGKKRKTMERRVSRDALEDGDVETTIRDAVGSGSFLFDFEMLVIATGNFCLTNRLGTGGFGTVYKVLPL</sequence>
<feature type="domain" description="Gnk2-homologous" evidence="16">
    <location>
        <begin position="365"/>
        <end position="469"/>
    </location>
</feature>
<dbReference type="FunFam" id="3.30.200.20:FF:000195">
    <property type="entry name" value="G-type lectin S-receptor-like serine/threonine-protein kinase"/>
    <property type="match status" value="1"/>
</dbReference>
<keyword evidence="4" id="KW-0732">Signal</keyword>
<evidence type="ECO:0000313" key="18">
    <source>
        <dbReference type="Proteomes" id="UP000554482"/>
    </source>
</evidence>
<keyword evidence="7 17" id="KW-0418">Kinase</keyword>
<dbReference type="PROSITE" id="PS50011">
    <property type="entry name" value="PROTEIN_KINASE_DOM"/>
    <property type="match status" value="1"/>
</dbReference>
<comment type="catalytic activity">
    <reaction evidence="12">
        <text>L-threonyl-[protein] + ATP = O-phospho-L-threonyl-[protein] + ADP + H(+)</text>
        <dbReference type="Rhea" id="RHEA:46608"/>
        <dbReference type="Rhea" id="RHEA-COMP:11060"/>
        <dbReference type="Rhea" id="RHEA-COMP:11605"/>
        <dbReference type="ChEBI" id="CHEBI:15378"/>
        <dbReference type="ChEBI" id="CHEBI:30013"/>
        <dbReference type="ChEBI" id="CHEBI:30616"/>
        <dbReference type="ChEBI" id="CHEBI:61977"/>
        <dbReference type="ChEBI" id="CHEBI:456216"/>
        <dbReference type="EC" id="2.7.11.1"/>
    </reaction>
</comment>
<dbReference type="FunFam" id="1.10.510.10:FF:001023">
    <property type="entry name" value="Os07g0541700 protein"/>
    <property type="match status" value="1"/>
</dbReference>
<feature type="transmembrane region" description="Helical" evidence="14">
    <location>
        <begin position="622"/>
        <end position="644"/>
    </location>
</feature>
<dbReference type="OrthoDB" id="4062651at2759"/>
<dbReference type="InterPro" id="IPR011009">
    <property type="entry name" value="Kinase-like_dom_sf"/>
</dbReference>
<dbReference type="PANTHER" id="PTHR47973">
    <property type="entry name" value="CYSTEINE-RICH RECEPTOR-LIKE PROTEIN KINASE 3"/>
    <property type="match status" value="1"/>
</dbReference>
<keyword evidence="2" id="KW-0723">Serine/threonine-protein kinase</keyword>
<accession>A0A7J6WY76</accession>
<evidence type="ECO:0000256" key="10">
    <source>
        <dbReference type="ARBA" id="ARBA00023170"/>
    </source>
</evidence>
<keyword evidence="8" id="KW-0067">ATP-binding</keyword>
<reference evidence="17 18" key="1">
    <citation type="submission" date="2020-06" db="EMBL/GenBank/DDBJ databases">
        <title>Transcriptomic and genomic resources for Thalictrum thalictroides and T. hernandezii: Facilitating candidate gene discovery in an emerging model plant lineage.</title>
        <authorList>
            <person name="Arias T."/>
            <person name="Riano-Pachon D.M."/>
            <person name="Di Stilio V.S."/>
        </authorList>
    </citation>
    <scope>NUCLEOTIDE SEQUENCE [LARGE SCALE GENOMIC DNA]</scope>
    <source>
        <strain evidence="18">cv. WT478/WT964</strain>
        <tissue evidence="17">Leaves</tissue>
    </source>
</reference>
<dbReference type="InterPro" id="IPR008271">
    <property type="entry name" value="Ser/Thr_kinase_AS"/>
</dbReference>
<keyword evidence="14" id="KW-0812">Transmembrane</keyword>
<comment type="catalytic activity">
    <reaction evidence="13">
        <text>L-seryl-[protein] + ATP = O-phospho-L-seryl-[protein] + ADP + H(+)</text>
        <dbReference type="Rhea" id="RHEA:17989"/>
        <dbReference type="Rhea" id="RHEA-COMP:9863"/>
        <dbReference type="Rhea" id="RHEA-COMP:11604"/>
        <dbReference type="ChEBI" id="CHEBI:15378"/>
        <dbReference type="ChEBI" id="CHEBI:29999"/>
        <dbReference type="ChEBI" id="CHEBI:30616"/>
        <dbReference type="ChEBI" id="CHEBI:83421"/>
        <dbReference type="ChEBI" id="CHEBI:456216"/>
        <dbReference type="EC" id="2.7.11.1"/>
    </reaction>
</comment>
<dbReference type="InterPro" id="IPR001245">
    <property type="entry name" value="Ser-Thr/Tyr_kinase_cat_dom"/>
</dbReference>
<dbReference type="EC" id="2.7.11.1" evidence="1"/>
<keyword evidence="11" id="KW-0325">Glycoprotein</keyword>
<evidence type="ECO:0000256" key="6">
    <source>
        <dbReference type="ARBA" id="ARBA00022741"/>
    </source>
</evidence>
<dbReference type="Pfam" id="PF01657">
    <property type="entry name" value="Stress-antifung"/>
    <property type="match status" value="2"/>
</dbReference>
<evidence type="ECO:0000259" key="16">
    <source>
        <dbReference type="PROSITE" id="PS51473"/>
    </source>
</evidence>
<dbReference type="SUPFAM" id="SSF56112">
    <property type="entry name" value="Protein kinase-like (PK-like)"/>
    <property type="match status" value="2"/>
</dbReference>
<evidence type="ECO:0000256" key="8">
    <source>
        <dbReference type="ARBA" id="ARBA00022840"/>
    </source>
</evidence>
<evidence type="ECO:0000313" key="17">
    <source>
        <dbReference type="EMBL" id="KAF5202401.1"/>
    </source>
</evidence>
<evidence type="ECO:0000256" key="1">
    <source>
        <dbReference type="ARBA" id="ARBA00012513"/>
    </source>
</evidence>
<evidence type="ECO:0000256" key="3">
    <source>
        <dbReference type="ARBA" id="ARBA00022679"/>
    </source>
</evidence>
<dbReference type="GO" id="GO:0004674">
    <property type="term" value="F:protein serine/threonine kinase activity"/>
    <property type="evidence" value="ECO:0007669"/>
    <property type="project" value="UniProtKB-KW"/>
</dbReference>
<protein>
    <recommendedName>
        <fullName evidence="1">non-specific serine/threonine protein kinase</fullName>
        <ecNumber evidence="1">2.7.11.1</ecNumber>
    </recommendedName>
</protein>
<comment type="caution">
    <text evidence="17">The sequence shown here is derived from an EMBL/GenBank/DDBJ whole genome shotgun (WGS) entry which is preliminary data.</text>
</comment>
<keyword evidence="9" id="KW-1015">Disulfide bond</keyword>
<name>A0A7J6WY76_THATH</name>
<dbReference type="CDD" id="cd23509">
    <property type="entry name" value="Gnk2-like"/>
    <property type="match status" value="2"/>
</dbReference>
<evidence type="ECO:0000256" key="2">
    <source>
        <dbReference type="ARBA" id="ARBA00022527"/>
    </source>
</evidence>
<keyword evidence="14" id="KW-0472">Membrane</keyword>
<dbReference type="Gene3D" id="3.30.430.20">
    <property type="entry name" value="Gnk2 domain, C-X8-C-X2-C motif"/>
    <property type="match status" value="2"/>
</dbReference>
<dbReference type="Pfam" id="PF07714">
    <property type="entry name" value="PK_Tyr_Ser-Thr"/>
    <property type="match status" value="1"/>
</dbReference>
<dbReference type="PROSITE" id="PS51473">
    <property type="entry name" value="GNK2"/>
    <property type="match status" value="2"/>
</dbReference>
<evidence type="ECO:0000256" key="4">
    <source>
        <dbReference type="ARBA" id="ARBA00022729"/>
    </source>
</evidence>
<dbReference type="InterPro" id="IPR000719">
    <property type="entry name" value="Prot_kinase_dom"/>
</dbReference>
<dbReference type="Gene3D" id="3.30.200.20">
    <property type="entry name" value="Phosphorylase Kinase, domain 1"/>
    <property type="match status" value="1"/>
</dbReference>
<keyword evidence="3" id="KW-0808">Transferase</keyword>
<dbReference type="AlphaFoldDB" id="A0A7J6WY76"/>
<dbReference type="InterPro" id="IPR038408">
    <property type="entry name" value="GNK2_sf"/>
</dbReference>
<evidence type="ECO:0000256" key="13">
    <source>
        <dbReference type="ARBA" id="ARBA00048679"/>
    </source>
</evidence>
<evidence type="ECO:0000259" key="15">
    <source>
        <dbReference type="PROSITE" id="PS50011"/>
    </source>
</evidence>
<evidence type="ECO:0000256" key="7">
    <source>
        <dbReference type="ARBA" id="ARBA00022777"/>
    </source>
</evidence>
<dbReference type="SMART" id="SM00220">
    <property type="entry name" value="S_TKc"/>
    <property type="match status" value="1"/>
</dbReference>
<dbReference type="Gene3D" id="1.10.510.10">
    <property type="entry name" value="Transferase(Phosphotransferase) domain 1"/>
    <property type="match status" value="1"/>
</dbReference>
<keyword evidence="6" id="KW-0547">Nucleotide-binding</keyword>
<evidence type="ECO:0000256" key="14">
    <source>
        <dbReference type="SAM" id="Phobius"/>
    </source>
</evidence>
<organism evidence="17 18">
    <name type="scientific">Thalictrum thalictroides</name>
    <name type="common">Rue-anemone</name>
    <name type="synonym">Anemone thalictroides</name>
    <dbReference type="NCBI Taxonomy" id="46969"/>
    <lineage>
        <taxon>Eukaryota</taxon>
        <taxon>Viridiplantae</taxon>
        <taxon>Streptophyta</taxon>
        <taxon>Embryophyta</taxon>
        <taxon>Tracheophyta</taxon>
        <taxon>Spermatophyta</taxon>
        <taxon>Magnoliopsida</taxon>
        <taxon>Ranunculales</taxon>
        <taxon>Ranunculaceae</taxon>
        <taxon>Thalictroideae</taxon>
        <taxon>Thalictrum</taxon>
    </lineage>
</organism>
<gene>
    <name evidence="17" type="ORF">FRX31_008014</name>
</gene>
<keyword evidence="18" id="KW-1185">Reference proteome</keyword>
<dbReference type="PROSITE" id="PS00108">
    <property type="entry name" value="PROTEIN_KINASE_ST"/>
    <property type="match status" value="1"/>
</dbReference>
<keyword evidence="5" id="KW-0677">Repeat</keyword>
<keyword evidence="14" id="KW-1133">Transmembrane helix</keyword>
<proteinExistence type="predicted"/>
<dbReference type="EMBL" id="JABWDY010008170">
    <property type="protein sequence ID" value="KAF5202401.1"/>
    <property type="molecule type" value="Genomic_DNA"/>
</dbReference>
<evidence type="ECO:0000256" key="11">
    <source>
        <dbReference type="ARBA" id="ARBA00023180"/>
    </source>
</evidence>
<dbReference type="InterPro" id="IPR052059">
    <property type="entry name" value="CR_Ser/Thr_kinase"/>
</dbReference>
<evidence type="ECO:0000256" key="5">
    <source>
        <dbReference type="ARBA" id="ARBA00022737"/>
    </source>
</evidence>